<reference evidence="1 2" key="1">
    <citation type="submission" date="2023-02" db="EMBL/GenBank/DDBJ databases">
        <title>Microbacterium betulae sp. nov., isolated from birch wood.</title>
        <authorList>
            <person name="Pasciak M."/>
            <person name="Pawlik K.J."/>
            <person name="Martynowski D."/>
            <person name="Laczmanski L."/>
            <person name="Ciekot J."/>
            <person name="Szponar B."/>
            <person name="Wojcik-Fatla A."/>
            <person name="Mackiewicz B."/>
            <person name="Farian E."/>
            <person name="Cholewa G."/>
            <person name="Cholewa A."/>
            <person name="Dutkiewicz J."/>
        </authorList>
    </citation>
    <scope>NUCLEOTIDE SEQUENCE [LARGE SCALE GENOMIC DNA]</scope>
    <source>
        <strain evidence="1 2">AB</strain>
    </source>
</reference>
<dbReference type="EMBL" id="CP118157">
    <property type="protein sequence ID" value="WOF23848.1"/>
    <property type="molecule type" value="Genomic_DNA"/>
</dbReference>
<accession>A0AA97FJ10</accession>
<gene>
    <name evidence="1" type="ORF">N8K70_03970</name>
</gene>
<evidence type="ECO:0000313" key="2">
    <source>
        <dbReference type="Proteomes" id="UP001305498"/>
    </source>
</evidence>
<dbReference type="AlphaFoldDB" id="A0AA97FJ10"/>
<organism evidence="1 2">
    <name type="scientific">Microbacterium betulae</name>
    <dbReference type="NCBI Taxonomy" id="2981139"/>
    <lineage>
        <taxon>Bacteria</taxon>
        <taxon>Bacillati</taxon>
        <taxon>Actinomycetota</taxon>
        <taxon>Actinomycetes</taxon>
        <taxon>Micrococcales</taxon>
        <taxon>Microbacteriaceae</taxon>
        <taxon>Microbacterium</taxon>
    </lineage>
</organism>
<name>A0AA97FJ10_9MICO</name>
<protein>
    <submittedName>
        <fullName evidence="1">Baseplate J/gp47 family protein</fullName>
    </submittedName>
</protein>
<evidence type="ECO:0000313" key="1">
    <source>
        <dbReference type="EMBL" id="WOF23848.1"/>
    </source>
</evidence>
<dbReference type="KEGG" id="mbet:N8K70_03970"/>
<dbReference type="Proteomes" id="UP001305498">
    <property type="component" value="Chromosome"/>
</dbReference>
<keyword evidence="2" id="KW-1185">Reference proteome</keyword>
<dbReference type="RefSeq" id="WP_317140319.1">
    <property type="nucleotide sequence ID" value="NZ_CP118157.1"/>
</dbReference>
<proteinExistence type="predicted"/>
<sequence length="394" mass="39769">MAWEPLPLPVDQDQIITTILTGIATAIPGWVPIEGAPEVALAEEIGVQLAAVNAAAVAAANYAAAGVAAAFGFEPIEGTKAVLQDVTLTAQLPPSAGTAAFSRAVTVPAGFTITIGGQPFIVPKQVTRVAAFTQVTAGDFTGYWRGIITADFAAYEAGDEWNIGAAGDVASIQTVSPVIIAATLTAPASGGEGAETLTAFLSRFTAWLATLKPGGVRAADLAAFAATVPGVRRALALDRYDPENPGTPADRTVTIIPIDAAGGDLASFEVDRLRTEIESIREVGFIVHIIDPVRTPVTVDVTVTVAVGGDVTAVQSAVATAVEAALSPAAWGSGGDPAAWAETTTLRTLDVALVVANVPDVAAIGAITLNGDTADVTLTGPGALIDATVEVTAS</sequence>